<evidence type="ECO:0000259" key="4">
    <source>
        <dbReference type="PROSITE" id="PS50968"/>
    </source>
</evidence>
<dbReference type="InterPro" id="IPR000089">
    <property type="entry name" value="Biotin_lipoyl"/>
</dbReference>
<evidence type="ECO:0000313" key="5">
    <source>
        <dbReference type="EMBL" id="KAK8157417.1"/>
    </source>
</evidence>
<evidence type="ECO:0000256" key="3">
    <source>
        <dbReference type="RuleBase" id="RU364055"/>
    </source>
</evidence>
<comment type="caution">
    <text evidence="5">The sequence shown here is derived from an EMBL/GenBank/DDBJ whole genome shotgun (WGS) entry which is preliminary data.</text>
</comment>
<dbReference type="InterPro" id="IPR033753">
    <property type="entry name" value="GCV_H/Fam206"/>
</dbReference>
<evidence type="ECO:0000256" key="1">
    <source>
        <dbReference type="ARBA" id="ARBA00009249"/>
    </source>
</evidence>
<comment type="similarity">
    <text evidence="1 3">Belongs to the GcvH family.</text>
</comment>
<keyword evidence="3" id="KW-0496">Mitochondrion</keyword>
<dbReference type="EMBL" id="JBBWUH010000009">
    <property type="protein sequence ID" value="KAK8157417.1"/>
    <property type="molecule type" value="Genomic_DNA"/>
</dbReference>
<dbReference type="PROSITE" id="PS50968">
    <property type="entry name" value="BIOTINYL_LIPOYL"/>
    <property type="match status" value="1"/>
</dbReference>
<comment type="function">
    <text evidence="3">The H protein shuttles the methylamine group of glycine from the P protein to the T protein.</text>
</comment>
<dbReference type="NCBIfam" id="NF002270">
    <property type="entry name" value="PRK01202.1"/>
    <property type="match status" value="1"/>
</dbReference>
<feature type="domain" description="Lipoyl-binding" evidence="4">
    <location>
        <begin position="74"/>
        <end position="156"/>
    </location>
</feature>
<dbReference type="PANTHER" id="PTHR11715">
    <property type="entry name" value="GLYCINE CLEAVAGE SYSTEM H PROTEIN"/>
    <property type="match status" value="1"/>
</dbReference>
<dbReference type="SUPFAM" id="SSF51230">
    <property type="entry name" value="Single hybrid motif"/>
    <property type="match status" value="1"/>
</dbReference>
<accession>A0ABR1XK80</accession>
<dbReference type="HAMAP" id="MF_00272">
    <property type="entry name" value="GcvH"/>
    <property type="match status" value="1"/>
</dbReference>
<comment type="subcellular location">
    <subcellularLocation>
        <location evidence="3">Mitochondrion</location>
    </subcellularLocation>
</comment>
<keyword evidence="6" id="KW-1185">Reference proteome</keyword>
<gene>
    <name evidence="5" type="ORF">IWX90DRAFT_489599</name>
</gene>
<name>A0ABR1XK80_9PEZI</name>
<dbReference type="Pfam" id="PF01597">
    <property type="entry name" value="GCV_H"/>
    <property type="match status" value="1"/>
</dbReference>
<organism evidence="5 6">
    <name type="scientific">Phyllosticta citrichinensis</name>
    <dbReference type="NCBI Taxonomy" id="1130410"/>
    <lineage>
        <taxon>Eukaryota</taxon>
        <taxon>Fungi</taxon>
        <taxon>Dikarya</taxon>
        <taxon>Ascomycota</taxon>
        <taxon>Pezizomycotina</taxon>
        <taxon>Dothideomycetes</taxon>
        <taxon>Dothideomycetes incertae sedis</taxon>
        <taxon>Botryosphaeriales</taxon>
        <taxon>Phyllostictaceae</taxon>
        <taxon>Phyllosticta</taxon>
    </lineage>
</organism>
<dbReference type="Proteomes" id="UP001456524">
    <property type="component" value="Unassembled WGS sequence"/>
</dbReference>
<comment type="subunit">
    <text evidence="3">The glycine cleavage system is composed of four proteins: P, T, L and H.</text>
</comment>
<dbReference type="InterPro" id="IPR011053">
    <property type="entry name" value="Single_hybrid_motif"/>
</dbReference>
<keyword evidence="2 3" id="KW-0450">Lipoyl</keyword>
<comment type="cofactor">
    <cofactor evidence="3">
        <name>(R)-lipoate</name>
        <dbReference type="ChEBI" id="CHEBI:83088"/>
    </cofactor>
    <text evidence="3">Binds 1 lipoyl cofactor covalently.</text>
</comment>
<reference evidence="5 6" key="1">
    <citation type="journal article" date="2022" name="G3 (Bethesda)">
        <title>Enemy or ally: a genomic approach to elucidate the lifestyle of Phyllosticta citrichinaensis.</title>
        <authorList>
            <person name="Buijs V.A."/>
            <person name="Groenewald J.Z."/>
            <person name="Haridas S."/>
            <person name="LaButti K.M."/>
            <person name="Lipzen A."/>
            <person name="Martin F.M."/>
            <person name="Barry K."/>
            <person name="Grigoriev I.V."/>
            <person name="Crous P.W."/>
            <person name="Seidl M.F."/>
        </authorList>
    </citation>
    <scope>NUCLEOTIDE SEQUENCE [LARGE SCALE GENOMIC DNA]</scope>
    <source>
        <strain evidence="5 6">CBS 129764</strain>
    </source>
</reference>
<evidence type="ECO:0000256" key="2">
    <source>
        <dbReference type="ARBA" id="ARBA00022823"/>
    </source>
</evidence>
<keyword evidence="3" id="KW-0809">Transit peptide</keyword>
<dbReference type="InterPro" id="IPR017453">
    <property type="entry name" value="GCV_H_sub"/>
</dbReference>
<dbReference type="PANTHER" id="PTHR11715:SF3">
    <property type="entry name" value="GLYCINE CLEAVAGE SYSTEM H PROTEIN-RELATED"/>
    <property type="match status" value="1"/>
</dbReference>
<sequence>MASRSSIVRAARQLSSCSFARPQRPVVACRAAAAAAASWKLSSSARPFSVSAAVRAKKYTEDHEWVELAADGKTFTLGVSAYAANALGDVVYVELPQEDQAYGAHDTIGSVESVKSASDILTPLPGKVVGINKLLEAKPATINKSPEGDGWIAKFELEGDKSQVDALMSEEAYNKFTTEE</sequence>
<dbReference type="NCBIfam" id="TIGR00527">
    <property type="entry name" value="gcvH"/>
    <property type="match status" value="1"/>
</dbReference>
<evidence type="ECO:0000313" key="6">
    <source>
        <dbReference type="Proteomes" id="UP001456524"/>
    </source>
</evidence>
<dbReference type="CDD" id="cd06848">
    <property type="entry name" value="GCS_H"/>
    <property type="match status" value="1"/>
</dbReference>
<dbReference type="Gene3D" id="2.40.50.100">
    <property type="match status" value="1"/>
</dbReference>
<dbReference type="InterPro" id="IPR002930">
    <property type="entry name" value="GCV_H"/>
</dbReference>
<proteinExistence type="inferred from homology"/>
<protein>
    <recommendedName>
        <fullName evidence="3">Glycine cleavage system H protein</fullName>
    </recommendedName>
</protein>